<proteinExistence type="predicted"/>
<comment type="caution">
    <text evidence="1">The sequence shown here is derived from an EMBL/GenBank/DDBJ whole genome shotgun (WGS) entry which is preliminary data.</text>
</comment>
<protein>
    <recommendedName>
        <fullName evidence="3">Beta-barrel porin 2</fullName>
    </recommendedName>
</protein>
<dbReference type="Proteomes" id="UP000215455">
    <property type="component" value="Unassembled WGS sequence"/>
</dbReference>
<evidence type="ECO:0008006" key="3">
    <source>
        <dbReference type="Google" id="ProtNLM"/>
    </source>
</evidence>
<evidence type="ECO:0000313" key="1">
    <source>
        <dbReference type="EMBL" id="OXR34635.1"/>
    </source>
</evidence>
<organism evidence="1 2">
    <name type="scientific">Pseudomonas umsongensis</name>
    <dbReference type="NCBI Taxonomy" id="198618"/>
    <lineage>
        <taxon>Bacteria</taxon>
        <taxon>Pseudomonadati</taxon>
        <taxon>Pseudomonadota</taxon>
        <taxon>Gammaproteobacteria</taxon>
        <taxon>Pseudomonadales</taxon>
        <taxon>Pseudomonadaceae</taxon>
        <taxon>Pseudomonas</taxon>
    </lineage>
</organism>
<reference evidence="1 2" key="1">
    <citation type="submission" date="2017-06" db="EMBL/GenBank/DDBJ databases">
        <authorList>
            <person name="Furmanczyk E.M."/>
        </authorList>
    </citation>
    <scope>NUCLEOTIDE SEQUENCE [LARGE SCALE GENOMIC DNA]</scope>
    <source>
        <strain evidence="1 2">DSM 16611</strain>
    </source>
</reference>
<evidence type="ECO:0000313" key="2">
    <source>
        <dbReference type="Proteomes" id="UP000215455"/>
    </source>
</evidence>
<dbReference type="GeneID" id="72194493"/>
<dbReference type="SUPFAM" id="SSF56935">
    <property type="entry name" value="Porins"/>
    <property type="match status" value="1"/>
</dbReference>
<name>A0ABX4DZ20_9PSED</name>
<sequence length="363" mass="40303">MAILTLPCSGMTYAGAWQSAVALPMTVEHDSNPLLLTSDEKAITRTIIAPDYTLVGNFDRDQWKFGLGVNVERSSDTDVVSNREDPRLSFGWQRETEKGGYGLTARYIESSTLSTEVQQTGVTDSTDGTQKLSNIGGNWRSAVTERSSLVDEIDLTHVEYDTASLTNYDELTNRLSWLYQWNERVELFTRFEATRYEPKDDTSTLGSSNSYTPVVGVNYQISERFTGSVYGGMNKVSNSNSGPTGQGGVSLRYTGERVETNAEASRSTIANGENGLVESDELRGNWSYLLDETSRVGVDGSWQKTKGDAPSTFRTYGAFVSRELSPFWLARLSFTYKERERDGLPNADANIIGMTLIYSHPDF</sequence>
<accession>A0ABX4DZ20</accession>
<gene>
    <name evidence="1" type="ORF">PSUM_01655</name>
</gene>
<keyword evidence="2" id="KW-1185">Reference proteome</keyword>
<dbReference type="RefSeq" id="WP_033043908.1">
    <property type="nucleotide sequence ID" value="NZ_CP044409.1"/>
</dbReference>
<dbReference type="EMBL" id="NIWU01000001">
    <property type="protein sequence ID" value="OXR34635.1"/>
    <property type="molecule type" value="Genomic_DNA"/>
</dbReference>